<evidence type="ECO:0000259" key="1">
    <source>
        <dbReference type="PROSITE" id="PS50112"/>
    </source>
</evidence>
<dbReference type="EC" id="3.1.4.52" evidence="3"/>
<dbReference type="AlphaFoldDB" id="A0AAX2J9C5"/>
<organism evidence="3 4">
    <name type="scientific">Fusobacterium ulcerans</name>
    <dbReference type="NCBI Taxonomy" id="861"/>
    <lineage>
        <taxon>Bacteria</taxon>
        <taxon>Fusobacteriati</taxon>
        <taxon>Fusobacteriota</taxon>
        <taxon>Fusobacteriia</taxon>
        <taxon>Fusobacteriales</taxon>
        <taxon>Fusobacteriaceae</taxon>
        <taxon>Fusobacterium</taxon>
    </lineage>
</organism>
<dbReference type="CDD" id="cd01949">
    <property type="entry name" value="GGDEF"/>
    <property type="match status" value="1"/>
</dbReference>
<dbReference type="Gene3D" id="3.30.450.20">
    <property type="entry name" value="PAS domain"/>
    <property type="match status" value="1"/>
</dbReference>
<protein>
    <submittedName>
        <fullName evidence="3">Cyclic di-GMP phosphodiesterase Gmr</fullName>
        <ecNumber evidence="3">3.1.4.52</ecNumber>
    </submittedName>
</protein>
<dbReference type="SMART" id="SM00267">
    <property type="entry name" value="GGDEF"/>
    <property type="match status" value="1"/>
</dbReference>
<feature type="domain" description="PAS" evidence="1">
    <location>
        <begin position="1"/>
        <end position="37"/>
    </location>
</feature>
<dbReference type="SUPFAM" id="SSF55785">
    <property type="entry name" value="PYP-like sensor domain (PAS domain)"/>
    <property type="match status" value="1"/>
</dbReference>
<dbReference type="PROSITE" id="PS50112">
    <property type="entry name" value="PAS"/>
    <property type="match status" value="1"/>
</dbReference>
<sequence length="454" mass="53084">MEELLNELNEVVYVVDLENYELLYLNKYGLKLFGYEKFDEIKGITCYEVFYKTNSPCSFCNASRLTNKEYHEWECKNILLNKYFIIKEKLIKWNGKNAHMAVAMDITKKEEEKITLEQTLENERIVLNCIKMMHSSVNIDVSITNTLEVMGEYLNGQRTYIFELAGDTILNNTYEWCAEGVEAKKETLQDLSIEYVIRWKWISIFNKGLPIIIENLEDIKEVNENEYMILHSQNIHSLVVIPIMENGVFHGFFGVDNPPVKRIQNIIDILNILSYFFLEMLQRKKMIATMEKLSYYDTLTGALNRNAYIRDLERTLHKIKKLGVVFVDVNGLKSVNDHFGHTAGDELIVSTFNEIKDVFHDALKYRTGGDEFIIFCRNETEEVFMGKISQLKENLKSSNGGMAAVGANWTFNAKDINQSIKIAEINMYKDKKKFYNYQEENEKNIIIKKHYFQN</sequence>
<dbReference type="RefSeq" id="WP_005977693.1">
    <property type="nucleotide sequence ID" value="NZ_CABKNW010000002.1"/>
</dbReference>
<dbReference type="EMBL" id="LS483487">
    <property type="protein sequence ID" value="SQJ02336.1"/>
    <property type="molecule type" value="Genomic_DNA"/>
</dbReference>
<dbReference type="PROSITE" id="PS50887">
    <property type="entry name" value="GGDEF"/>
    <property type="match status" value="1"/>
</dbReference>
<dbReference type="SUPFAM" id="SSF55073">
    <property type="entry name" value="Nucleotide cyclase"/>
    <property type="match status" value="1"/>
</dbReference>
<dbReference type="Gene3D" id="3.30.70.270">
    <property type="match status" value="1"/>
</dbReference>
<dbReference type="InterPro" id="IPR029787">
    <property type="entry name" value="Nucleotide_cyclase"/>
</dbReference>
<dbReference type="Gene3D" id="3.30.450.40">
    <property type="match status" value="1"/>
</dbReference>
<proteinExistence type="predicted"/>
<keyword evidence="3" id="KW-0378">Hydrolase</keyword>
<feature type="domain" description="GGDEF" evidence="2">
    <location>
        <begin position="320"/>
        <end position="443"/>
    </location>
</feature>
<dbReference type="InterPro" id="IPR000014">
    <property type="entry name" value="PAS"/>
</dbReference>
<dbReference type="KEGG" id="ful:C4N20_13560"/>
<dbReference type="InterPro" id="IPR052155">
    <property type="entry name" value="Biofilm_reg_signaling"/>
</dbReference>
<dbReference type="PANTHER" id="PTHR44757:SF2">
    <property type="entry name" value="BIOFILM ARCHITECTURE MAINTENANCE PROTEIN MBAA"/>
    <property type="match status" value="1"/>
</dbReference>
<dbReference type="Proteomes" id="UP000249008">
    <property type="component" value="Chromosome 1"/>
</dbReference>
<name>A0AAX2J9C5_9FUSO</name>
<dbReference type="PANTHER" id="PTHR44757">
    <property type="entry name" value="DIGUANYLATE CYCLASE DGCP"/>
    <property type="match status" value="1"/>
</dbReference>
<evidence type="ECO:0000313" key="3">
    <source>
        <dbReference type="EMBL" id="SQJ02336.1"/>
    </source>
</evidence>
<reference evidence="3 4" key="1">
    <citation type="submission" date="2018-06" db="EMBL/GenBank/DDBJ databases">
        <authorList>
            <consortium name="Pathogen Informatics"/>
            <person name="Doyle S."/>
        </authorList>
    </citation>
    <scope>NUCLEOTIDE SEQUENCE [LARGE SCALE GENOMIC DNA]</scope>
    <source>
        <strain evidence="3 4">NCTC12112</strain>
    </source>
</reference>
<dbReference type="GO" id="GO:0071111">
    <property type="term" value="F:cyclic-guanylate-specific phosphodiesterase activity"/>
    <property type="evidence" value="ECO:0007669"/>
    <property type="project" value="UniProtKB-EC"/>
</dbReference>
<dbReference type="Pfam" id="PF00990">
    <property type="entry name" value="GGDEF"/>
    <property type="match status" value="1"/>
</dbReference>
<dbReference type="InterPro" id="IPR043128">
    <property type="entry name" value="Rev_trsase/Diguanyl_cyclase"/>
</dbReference>
<accession>A0AAX2J9C5</accession>
<dbReference type="InterPro" id="IPR000160">
    <property type="entry name" value="GGDEF_dom"/>
</dbReference>
<dbReference type="NCBIfam" id="TIGR00254">
    <property type="entry name" value="GGDEF"/>
    <property type="match status" value="1"/>
</dbReference>
<dbReference type="InterPro" id="IPR035965">
    <property type="entry name" value="PAS-like_dom_sf"/>
</dbReference>
<dbReference type="GeneID" id="78455848"/>
<gene>
    <name evidence="3" type="primary">gmr_7</name>
    <name evidence="3" type="ORF">NCTC12112_01279</name>
</gene>
<evidence type="ECO:0000259" key="2">
    <source>
        <dbReference type="PROSITE" id="PS50887"/>
    </source>
</evidence>
<dbReference type="InterPro" id="IPR029016">
    <property type="entry name" value="GAF-like_dom_sf"/>
</dbReference>
<dbReference type="SUPFAM" id="SSF55781">
    <property type="entry name" value="GAF domain-like"/>
    <property type="match status" value="1"/>
</dbReference>
<evidence type="ECO:0000313" key="4">
    <source>
        <dbReference type="Proteomes" id="UP000249008"/>
    </source>
</evidence>